<reference evidence="1 2" key="1">
    <citation type="submission" date="2024-01" db="EMBL/GenBank/DDBJ databases">
        <title>The complete chloroplast genome sequence of Lithospermum erythrorhizon: insights into the phylogenetic relationship among Boraginaceae species and the maternal lineages of purple gromwells.</title>
        <authorList>
            <person name="Okada T."/>
            <person name="Watanabe K."/>
        </authorList>
    </citation>
    <scope>NUCLEOTIDE SEQUENCE [LARGE SCALE GENOMIC DNA]</scope>
</reference>
<evidence type="ECO:0000313" key="2">
    <source>
        <dbReference type="Proteomes" id="UP001454036"/>
    </source>
</evidence>
<dbReference type="EMBL" id="BAABME010011410">
    <property type="protein sequence ID" value="GAA0183710.1"/>
    <property type="molecule type" value="Genomic_DNA"/>
</dbReference>
<dbReference type="AlphaFoldDB" id="A0AAV3RTD4"/>
<keyword evidence="2" id="KW-1185">Reference proteome</keyword>
<proteinExistence type="predicted"/>
<comment type="caution">
    <text evidence="1">The sequence shown here is derived from an EMBL/GenBank/DDBJ whole genome shotgun (WGS) entry which is preliminary data.</text>
</comment>
<name>A0AAV3RTD4_LITER</name>
<accession>A0AAV3RTD4</accession>
<organism evidence="1 2">
    <name type="scientific">Lithospermum erythrorhizon</name>
    <name type="common">Purple gromwell</name>
    <name type="synonym">Lithospermum officinale var. erythrorhizon</name>
    <dbReference type="NCBI Taxonomy" id="34254"/>
    <lineage>
        <taxon>Eukaryota</taxon>
        <taxon>Viridiplantae</taxon>
        <taxon>Streptophyta</taxon>
        <taxon>Embryophyta</taxon>
        <taxon>Tracheophyta</taxon>
        <taxon>Spermatophyta</taxon>
        <taxon>Magnoliopsida</taxon>
        <taxon>eudicotyledons</taxon>
        <taxon>Gunneridae</taxon>
        <taxon>Pentapetalae</taxon>
        <taxon>asterids</taxon>
        <taxon>lamiids</taxon>
        <taxon>Boraginales</taxon>
        <taxon>Boraginaceae</taxon>
        <taxon>Boraginoideae</taxon>
        <taxon>Lithospermeae</taxon>
        <taxon>Lithospermum</taxon>
    </lineage>
</organism>
<evidence type="ECO:0000313" key="1">
    <source>
        <dbReference type="EMBL" id="GAA0183710.1"/>
    </source>
</evidence>
<gene>
    <name evidence="1" type="ORF">LIER_31075</name>
</gene>
<protein>
    <submittedName>
        <fullName evidence="1">Uncharacterized protein</fullName>
    </submittedName>
</protein>
<sequence>MDGQHISSGCGYPSENLLLNPRHMLTSRNLRVMKETSSKRVLHNHCFYHRKRVKDDYGDQDCDISEEASEESRRPANSFWSTYRLLTPSMKSFHTCWKLG</sequence>
<dbReference type="Proteomes" id="UP001454036">
    <property type="component" value="Unassembled WGS sequence"/>
</dbReference>